<sequence>MSQNAKKNEQVLLFPGAEGWEIWRGTEEFSLLKATGEREALAVEGVPKGLLTMAFPVRDVSAAPFLAATGEQEMFRDLADLHLERSGLRAEDAAGSLSDCFTLSTGEEEATLLPVVLSPPPEGGLPKKSPKAFDVSARCLPLPPLSVVLWREFGRWVFAVSDAQGQTLYFQALPGALFDAQLSREVALGTAQLSMQELLPQPLQQCLVWTGESEIPPAEEAMAALGQILGIPVSAAEKPAPRLPQPLSQLLPADIRAERLALQKARQTKMAIAAVVLCYLGAIGYFAYKFNEAKKRTDLAEQRAAASGPVAEEVATFTSKWEELKPIVENQFWPLEQYYNAYLAAPKEGLKLTEIEMHNEIDYPSGEARLRRFMILEGESEKAEQAVQFGENLTRSSYFSEFQWSIVSPTPTNRDTWSFRYQADPVGAAL</sequence>
<comment type="caution">
    <text evidence="2">The sequence shown here is derived from an EMBL/GenBank/DDBJ whole genome shotgun (WGS) entry which is preliminary data.</text>
</comment>
<protein>
    <submittedName>
        <fullName evidence="2">Uncharacterized protein</fullName>
    </submittedName>
</protein>
<keyword evidence="1" id="KW-0472">Membrane</keyword>
<feature type="transmembrane region" description="Helical" evidence="1">
    <location>
        <begin position="270"/>
        <end position="288"/>
    </location>
</feature>
<keyword evidence="1" id="KW-1133">Transmembrane helix</keyword>
<organism evidence="2 3">
    <name type="scientific">Roseibacillus ishigakijimensis</name>
    <dbReference type="NCBI Taxonomy" id="454146"/>
    <lineage>
        <taxon>Bacteria</taxon>
        <taxon>Pseudomonadati</taxon>
        <taxon>Verrucomicrobiota</taxon>
        <taxon>Verrucomicrobiia</taxon>
        <taxon>Verrucomicrobiales</taxon>
        <taxon>Verrucomicrobiaceae</taxon>
        <taxon>Roseibacillus</taxon>
    </lineage>
</organism>
<dbReference type="AlphaFoldDB" id="A0A934RLF7"/>
<gene>
    <name evidence="2" type="ORF">JIN78_07510</name>
</gene>
<dbReference type="RefSeq" id="WP_200391338.1">
    <property type="nucleotide sequence ID" value="NZ_JAENIO010000015.1"/>
</dbReference>
<keyword evidence="3" id="KW-1185">Reference proteome</keyword>
<evidence type="ECO:0000313" key="3">
    <source>
        <dbReference type="Proteomes" id="UP000604083"/>
    </source>
</evidence>
<reference evidence="2" key="1">
    <citation type="submission" date="2021-01" db="EMBL/GenBank/DDBJ databases">
        <title>Modified the classification status of verrucomicrobia.</title>
        <authorList>
            <person name="Feng X."/>
        </authorList>
    </citation>
    <scope>NUCLEOTIDE SEQUENCE</scope>
    <source>
        <strain evidence="2">KCTC 12986</strain>
    </source>
</reference>
<name>A0A934RLF7_9BACT</name>
<evidence type="ECO:0000313" key="2">
    <source>
        <dbReference type="EMBL" id="MBK1833902.1"/>
    </source>
</evidence>
<dbReference type="EMBL" id="JAENIO010000015">
    <property type="protein sequence ID" value="MBK1833902.1"/>
    <property type="molecule type" value="Genomic_DNA"/>
</dbReference>
<accession>A0A934RLF7</accession>
<proteinExistence type="predicted"/>
<keyword evidence="1" id="KW-0812">Transmembrane</keyword>
<dbReference type="Proteomes" id="UP000604083">
    <property type="component" value="Unassembled WGS sequence"/>
</dbReference>
<evidence type="ECO:0000256" key="1">
    <source>
        <dbReference type="SAM" id="Phobius"/>
    </source>
</evidence>